<dbReference type="Proteomes" id="UP000298246">
    <property type="component" value="Unassembled WGS sequence"/>
</dbReference>
<feature type="signal peptide" evidence="2">
    <location>
        <begin position="1"/>
        <end position="19"/>
    </location>
</feature>
<name>A0A4Y8PUL5_9BACL</name>
<keyword evidence="4" id="KW-1185">Reference proteome</keyword>
<keyword evidence="2" id="KW-0732">Signal</keyword>
<feature type="compositionally biased region" description="Low complexity" evidence="1">
    <location>
        <begin position="212"/>
        <end position="226"/>
    </location>
</feature>
<accession>A0A4Y8PUL5</accession>
<comment type="caution">
    <text evidence="3">The sequence shown here is derived from an EMBL/GenBank/DDBJ whole genome shotgun (WGS) entry which is preliminary data.</text>
</comment>
<protein>
    <submittedName>
        <fullName evidence="3">Uncharacterized protein</fullName>
    </submittedName>
</protein>
<proteinExistence type="predicted"/>
<feature type="chain" id="PRO_5021490272" evidence="2">
    <location>
        <begin position="20"/>
        <end position="359"/>
    </location>
</feature>
<feature type="region of interest" description="Disordered" evidence="1">
    <location>
        <begin position="212"/>
        <end position="236"/>
    </location>
</feature>
<sequence length="359" mass="39093">MKRLTLIILILLGACDKQAASSNGHVAPAGLPSAQAVTVTAAPSATPASLATPLDTSAVNLAKPSPAIAQQPLSVNGWVAGALFADIQSRIPDYAAVEQNHEYYEIKFDDTMLMFAQSGQLTFLLVNGSEGSLSNGLRIGDAETEIVKLLGQPGNENAEGYHAYVYTFPEYRVEIDTVGMQVNALRLTYLGEELAVEDPALHAYVRDNRQAAAATQATTPARNQTNEQAASQSSQPRRITFDTYVQISDDLLNALVQYTQIMSKDEADSEKLKELERLDAKYQINERALLLETAVPDDDKDRSLHARCAAFAAKVDSLLGTGMFYLNIKMKETDEQVVAGWKQRAAQELQAVWAWAGQK</sequence>
<evidence type="ECO:0000313" key="4">
    <source>
        <dbReference type="Proteomes" id="UP000298246"/>
    </source>
</evidence>
<reference evidence="3 4" key="1">
    <citation type="submission" date="2017-03" db="EMBL/GenBank/DDBJ databases">
        <title>Isolation of Levoglucosan Utilizing Bacteria.</title>
        <authorList>
            <person name="Arya A.S."/>
        </authorList>
    </citation>
    <scope>NUCLEOTIDE SEQUENCE [LARGE SCALE GENOMIC DNA]</scope>
    <source>
        <strain evidence="3 4">MEC069</strain>
    </source>
</reference>
<dbReference type="EMBL" id="MYFO01000033">
    <property type="protein sequence ID" value="TFE84581.1"/>
    <property type="molecule type" value="Genomic_DNA"/>
</dbReference>
<dbReference type="AlphaFoldDB" id="A0A4Y8PUL5"/>
<evidence type="ECO:0000256" key="2">
    <source>
        <dbReference type="SAM" id="SignalP"/>
    </source>
</evidence>
<dbReference type="RefSeq" id="WP_134755960.1">
    <property type="nucleotide sequence ID" value="NZ_MYFO02000018.1"/>
</dbReference>
<gene>
    <name evidence="3" type="ORF">B5M42_19715</name>
</gene>
<evidence type="ECO:0000313" key="3">
    <source>
        <dbReference type="EMBL" id="TFE84581.1"/>
    </source>
</evidence>
<organism evidence="3 4">
    <name type="scientific">Paenibacillus athensensis</name>
    <dbReference type="NCBI Taxonomy" id="1967502"/>
    <lineage>
        <taxon>Bacteria</taxon>
        <taxon>Bacillati</taxon>
        <taxon>Bacillota</taxon>
        <taxon>Bacilli</taxon>
        <taxon>Bacillales</taxon>
        <taxon>Paenibacillaceae</taxon>
        <taxon>Paenibacillus</taxon>
    </lineage>
</organism>
<evidence type="ECO:0000256" key="1">
    <source>
        <dbReference type="SAM" id="MobiDB-lite"/>
    </source>
</evidence>
<dbReference type="PROSITE" id="PS51257">
    <property type="entry name" value="PROKAR_LIPOPROTEIN"/>
    <property type="match status" value="1"/>
</dbReference>
<feature type="compositionally biased region" description="Polar residues" evidence="1">
    <location>
        <begin position="227"/>
        <end position="236"/>
    </location>
</feature>